<keyword evidence="3" id="KW-0284">Flavonoid biosynthesis</keyword>
<protein>
    <recommendedName>
        <fullName evidence="8">anthranilate N-benzoyltransferase</fullName>
        <ecNumber evidence="8">2.3.1.144</ecNumber>
    </recommendedName>
</protein>
<dbReference type="InterPro" id="IPR050317">
    <property type="entry name" value="Plant_Fungal_Acyltransferase"/>
</dbReference>
<dbReference type="Proteomes" id="UP001443914">
    <property type="component" value="Unassembled WGS sequence"/>
</dbReference>
<dbReference type="GO" id="GO:0009813">
    <property type="term" value="P:flavonoid biosynthetic process"/>
    <property type="evidence" value="ECO:0007669"/>
    <property type="project" value="UniProtKB-KW"/>
</dbReference>
<sequence length="452" mass="50613">MVVRIKQSYMIKPSKTTCEGIFSLTEWDQTGVITHVSTVYFYKPSRDWLTYPKSIIDTLKESLSRVLVHFYPLAGRVRWIGQGRLELVCNAMGVELTEAESSGQLSDLGDFASQTHQFHDLIPFVDYNKPIEELPLVLGQLTVFRCGGICLGVTISHLVADGQSALHFMAEWARIARGEPLQTAPYIDHDILRAKQSAKAQTPPNQHLEFGPPPLLIGKENNLEERIKPTIVSILPLDKDQVESLKSKANQQQTKDHNQRPYSRYEVVAAHIWRTSCKARNHHNDQPTCLGFSIDVRSRLHPPLPPKFFGNAILDVVATAKAGDLTTRPLGYACGKIREALDKVNDEYVWANIDFFMTQPDLTPFQDLHAKKGNNGPFYGNPNIGVISWLTLPIYGLDFGWGKEVYMGPGTHDSDGDCLMLPGSTSDGSVKVALCLQVAHMNAFKKYFYEDV</sequence>
<keyword evidence="10" id="KW-1185">Reference proteome</keyword>
<dbReference type="SUPFAM" id="SSF52777">
    <property type="entry name" value="CoA-dependent acyltransferases"/>
    <property type="match status" value="1"/>
</dbReference>
<evidence type="ECO:0000256" key="4">
    <source>
        <dbReference type="ARBA" id="ARBA00023315"/>
    </source>
</evidence>
<dbReference type="Gene3D" id="3.30.559.10">
    <property type="entry name" value="Chloramphenicol acetyltransferase-like domain"/>
    <property type="match status" value="2"/>
</dbReference>
<dbReference type="PANTHER" id="PTHR31642:SF324">
    <property type="entry name" value="SPERMIDINE HYDROXYCINNAMOYL TRANSFERASE"/>
    <property type="match status" value="1"/>
</dbReference>
<name>A0AAW1MVP1_SAPOF</name>
<organism evidence="9 10">
    <name type="scientific">Saponaria officinalis</name>
    <name type="common">Common soapwort</name>
    <name type="synonym">Lychnis saponaria</name>
    <dbReference type="NCBI Taxonomy" id="3572"/>
    <lineage>
        <taxon>Eukaryota</taxon>
        <taxon>Viridiplantae</taxon>
        <taxon>Streptophyta</taxon>
        <taxon>Embryophyta</taxon>
        <taxon>Tracheophyta</taxon>
        <taxon>Spermatophyta</taxon>
        <taxon>Magnoliopsida</taxon>
        <taxon>eudicotyledons</taxon>
        <taxon>Gunneridae</taxon>
        <taxon>Pentapetalae</taxon>
        <taxon>Caryophyllales</taxon>
        <taxon>Caryophyllaceae</taxon>
        <taxon>Caryophylleae</taxon>
        <taxon>Saponaria</taxon>
    </lineage>
</organism>
<evidence type="ECO:0000256" key="3">
    <source>
        <dbReference type="ARBA" id="ARBA00023241"/>
    </source>
</evidence>
<keyword evidence="2" id="KW-0808">Transferase</keyword>
<evidence type="ECO:0000313" key="9">
    <source>
        <dbReference type="EMBL" id="KAK9750855.1"/>
    </source>
</evidence>
<dbReference type="Pfam" id="PF02458">
    <property type="entry name" value="Transferase"/>
    <property type="match status" value="1"/>
</dbReference>
<comment type="pathway">
    <text evidence="7">Phytoalexin biosynthesis; methoxydianthramide B biosynthesis.</text>
</comment>
<evidence type="ECO:0000256" key="8">
    <source>
        <dbReference type="ARBA" id="ARBA00066420"/>
    </source>
</evidence>
<comment type="catalytic activity">
    <reaction evidence="5">
        <text>anthranilate + benzoyl-CoA = N-benzoylanthranilate + CoA</text>
        <dbReference type="Rhea" id="RHEA:21600"/>
        <dbReference type="ChEBI" id="CHEBI:16567"/>
        <dbReference type="ChEBI" id="CHEBI:17331"/>
        <dbReference type="ChEBI" id="CHEBI:57287"/>
        <dbReference type="ChEBI" id="CHEBI:57369"/>
        <dbReference type="EC" id="2.3.1.144"/>
    </reaction>
</comment>
<evidence type="ECO:0000256" key="2">
    <source>
        <dbReference type="ARBA" id="ARBA00022679"/>
    </source>
</evidence>
<comment type="similarity">
    <text evidence="1">Belongs to the plant acyltransferase family.</text>
</comment>
<comment type="function">
    <text evidence="6">Catalyzes the formation of N-benzoylanthranilate, in the course of methoxydianthramide B, a phytoalexin. Phytoalexins are produced in response to infection by parasites, and are essential for the expression of disease resistance.</text>
</comment>
<comment type="caution">
    <text evidence="9">The sequence shown here is derived from an EMBL/GenBank/DDBJ whole genome shotgun (WGS) entry which is preliminary data.</text>
</comment>
<evidence type="ECO:0000313" key="10">
    <source>
        <dbReference type="Proteomes" id="UP001443914"/>
    </source>
</evidence>
<gene>
    <name evidence="9" type="ORF">RND81_02G227000</name>
</gene>
<evidence type="ECO:0000256" key="7">
    <source>
        <dbReference type="ARBA" id="ARBA00060639"/>
    </source>
</evidence>
<dbReference type="AlphaFoldDB" id="A0AAW1MVP1"/>
<accession>A0AAW1MVP1</accession>
<dbReference type="PANTHER" id="PTHR31642">
    <property type="entry name" value="TRICHOTHECENE 3-O-ACETYLTRANSFERASE"/>
    <property type="match status" value="1"/>
</dbReference>
<dbReference type="EMBL" id="JBDFQZ010000002">
    <property type="protein sequence ID" value="KAK9750855.1"/>
    <property type="molecule type" value="Genomic_DNA"/>
</dbReference>
<evidence type="ECO:0000256" key="1">
    <source>
        <dbReference type="ARBA" id="ARBA00009861"/>
    </source>
</evidence>
<dbReference type="InterPro" id="IPR023213">
    <property type="entry name" value="CAT-like_dom_sf"/>
</dbReference>
<evidence type="ECO:0000256" key="5">
    <source>
        <dbReference type="ARBA" id="ARBA00051588"/>
    </source>
</evidence>
<evidence type="ECO:0000256" key="6">
    <source>
        <dbReference type="ARBA" id="ARBA00053209"/>
    </source>
</evidence>
<dbReference type="GO" id="GO:0047672">
    <property type="term" value="F:anthranilate N-benzoyltransferase activity"/>
    <property type="evidence" value="ECO:0007669"/>
    <property type="project" value="UniProtKB-EC"/>
</dbReference>
<proteinExistence type="inferred from homology"/>
<keyword evidence="4" id="KW-0012">Acyltransferase</keyword>
<dbReference type="EC" id="2.3.1.144" evidence="8"/>
<dbReference type="FunFam" id="3.30.559.10:FF:000008">
    <property type="entry name" value="Tryptamine hydroxycinnamoyl transferase"/>
    <property type="match status" value="1"/>
</dbReference>
<reference evidence="9" key="1">
    <citation type="submission" date="2024-03" db="EMBL/GenBank/DDBJ databases">
        <title>WGS assembly of Saponaria officinalis var. Norfolk2.</title>
        <authorList>
            <person name="Jenkins J."/>
            <person name="Shu S."/>
            <person name="Grimwood J."/>
            <person name="Barry K."/>
            <person name="Goodstein D."/>
            <person name="Schmutz J."/>
            <person name="Leebens-Mack J."/>
            <person name="Osbourn A."/>
        </authorList>
    </citation>
    <scope>NUCLEOTIDE SEQUENCE [LARGE SCALE GENOMIC DNA]</scope>
    <source>
        <strain evidence="9">JIC</strain>
    </source>
</reference>